<dbReference type="PANTHER" id="PTHR37166">
    <property type="entry name" value="PROTEIN FLAG"/>
    <property type="match status" value="1"/>
</dbReference>
<dbReference type="InterPro" id="IPR035924">
    <property type="entry name" value="FlaG-like_sf"/>
</dbReference>
<organism evidence="1 2">
    <name type="scientific">Geobacillus icigianus</name>
    <dbReference type="NCBI Taxonomy" id="1430331"/>
    <lineage>
        <taxon>Bacteria</taxon>
        <taxon>Bacillati</taxon>
        <taxon>Bacillota</taxon>
        <taxon>Bacilli</taxon>
        <taxon>Bacillales</taxon>
        <taxon>Anoxybacillaceae</taxon>
        <taxon>Geobacillus</taxon>
    </lineage>
</organism>
<dbReference type="Pfam" id="PF03646">
    <property type="entry name" value="FlaG"/>
    <property type="match status" value="1"/>
</dbReference>
<dbReference type="SUPFAM" id="SSF160214">
    <property type="entry name" value="FlaG-like"/>
    <property type="match status" value="1"/>
</dbReference>
<sequence>MKIENSLSVHDVYIPHLSKEGSVLMQKMMEQQSEANDEAPVSKKKVEEITRKLNEFLEIHSRSLKFKLHEELNQYYVQVIDDDTETVIREIPPKKLLDAFYTMQKFLGMIVDEKI</sequence>
<reference evidence="1 2" key="1">
    <citation type="journal article" date="2014" name="Genome Announc.">
        <title>Draft Genome Sequence of Geobacillus icigianus Strain G1w1T Isolated from Hot Springs in the Valley of Geysers, Kamchatka (Russian Federation).</title>
        <authorList>
            <person name="Bryanskaya A.V."/>
            <person name="Rozanov A.S."/>
            <person name="Logacheva M.D."/>
            <person name="Kotenko A.V."/>
            <person name="Peltek S.E."/>
        </authorList>
    </citation>
    <scope>NUCLEOTIDE SEQUENCE [LARGE SCALE GENOMIC DNA]</scope>
    <source>
        <strain evidence="1 2">G1w1</strain>
    </source>
</reference>
<evidence type="ECO:0008006" key="3">
    <source>
        <dbReference type="Google" id="ProtNLM"/>
    </source>
</evidence>
<dbReference type="NCBIfam" id="NF005834">
    <property type="entry name" value="PRK07738.1"/>
    <property type="match status" value="1"/>
</dbReference>
<comment type="caution">
    <text evidence="1">The sequence shown here is derived from an EMBL/GenBank/DDBJ whole genome shotgun (WGS) entry which is preliminary data.</text>
</comment>
<evidence type="ECO:0000313" key="1">
    <source>
        <dbReference type="EMBL" id="MEB3751059.1"/>
    </source>
</evidence>
<name>A0ABU6BGM3_9BACL</name>
<proteinExistence type="predicted"/>
<dbReference type="PANTHER" id="PTHR37166:SF1">
    <property type="entry name" value="PROTEIN FLAG"/>
    <property type="match status" value="1"/>
</dbReference>
<keyword evidence="2" id="KW-1185">Reference proteome</keyword>
<dbReference type="Gene3D" id="3.30.160.170">
    <property type="entry name" value="FlaG-like"/>
    <property type="match status" value="1"/>
</dbReference>
<dbReference type="Proteomes" id="UP000029267">
    <property type="component" value="Unassembled WGS sequence"/>
</dbReference>
<dbReference type="EMBL" id="JPYA02000002">
    <property type="protein sequence ID" value="MEB3751059.1"/>
    <property type="molecule type" value="Genomic_DNA"/>
</dbReference>
<dbReference type="InterPro" id="IPR005186">
    <property type="entry name" value="FlaG"/>
</dbReference>
<accession>A0ABU6BGM3</accession>
<gene>
    <name evidence="1" type="ORF">EP10_001900</name>
</gene>
<evidence type="ECO:0000313" key="2">
    <source>
        <dbReference type="Proteomes" id="UP000029267"/>
    </source>
</evidence>
<dbReference type="RefSeq" id="WP_033017832.1">
    <property type="nucleotide sequence ID" value="NZ_JPYA02000002.1"/>
</dbReference>
<protein>
    <recommendedName>
        <fullName evidence="3">Flagellar biosynthesis protein FlaG</fullName>
    </recommendedName>
</protein>